<name>A0A084ILE6_SALHC</name>
<evidence type="ECO:0000256" key="9">
    <source>
        <dbReference type="ARBA" id="ARBA00030781"/>
    </source>
</evidence>
<dbReference type="EC" id="2.8.1.12" evidence="3"/>
<reference evidence="13 14" key="1">
    <citation type="submission" date="2013-03" db="EMBL/GenBank/DDBJ databases">
        <title>Salinisphaera hydrothermalis C41B8 Genome Sequencing.</title>
        <authorList>
            <person name="Li C."/>
            <person name="Lai Q."/>
            <person name="Shao Z."/>
        </authorList>
    </citation>
    <scope>NUCLEOTIDE SEQUENCE [LARGE SCALE GENOMIC DNA]</scope>
    <source>
        <strain evidence="13 14">C41B8</strain>
    </source>
</reference>
<dbReference type="InterPro" id="IPR012675">
    <property type="entry name" value="Beta-grasp_dom_sf"/>
</dbReference>
<gene>
    <name evidence="13" type="ORF">C41B8_09136</name>
</gene>
<evidence type="ECO:0000256" key="3">
    <source>
        <dbReference type="ARBA" id="ARBA00011950"/>
    </source>
</evidence>
<evidence type="ECO:0000256" key="1">
    <source>
        <dbReference type="ARBA" id="ARBA00005046"/>
    </source>
</evidence>
<keyword evidence="14" id="KW-1185">Reference proteome</keyword>
<dbReference type="GO" id="GO:0006777">
    <property type="term" value="P:Mo-molybdopterin cofactor biosynthetic process"/>
    <property type="evidence" value="ECO:0007669"/>
    <property type="project" value="UniProtKB-KW"/>
</dbReference>
<evidence type="ECO:0000256" key="12">
    <source>
        <dbReference type="SAM" id="MobiDB-lite"/>
    </source>
</evidence>
<dbReference type="SUPFAM" id="SSF54285">
    <property type="entry name" value="MoaD/ThiS"/>
    <property type="match status" value="1"/>
</dbReference>
<dbReference type="CDD" id="cd17040">
    <property type="entry name" value="Ubl_MoaD_like"/>
    <property type="match status" value="1"/>
</dbReference>
<dbReference type="EMBL" id="APNK01000011">
    <property type="protein sequence ID" value="KEZ77530.1"/>
    <property type="molecule type" value="Genomic_DNA"/>
</dbReference>
<dbReference type="InterPro" id="IPR003749">
    <property type="entry name" value="ThiS/MoaD-like"/>
</dbReference>
<dbReference type="InterPro" id="IPR036563">
    <property type="entry name" value="MoaE_sf"/>
</dbReference>
<dbReference type="InterPro" id="IPR016155">
    <property type="entry name" value="Mopterin_synth/thiamin_S_b"/>
</dbReference>
<comment type="caution">
    <text evidence="13">The sequence shown here is derived from an EMBL/GenBank/DDBJ whole genome shotgun (WGS) entry which is preliminary data.</text>
</comment>
<evidence type="ECO:0000256" key="6">
    <source>
        <dbReference type="ARBA" id="ARBA00026066"/>
    </source>
</evidence>
<evidence type="ECO:0000313" key="13">
    <source>
        <dbReference type="EMBL" id="KEZ77530.1"/>
    </source>
</evidence>
<dbReference type="PANTHER" id="PTHR23404">
    <property type="entry name" value="MOLYBDOPTERIN SYNTHASE RELATED"/>
    <property type="match status" value="1"/>
</dbReference>
<dbReference type="Pfam" id="PF02597">
    <property type="entry name" value="ThiS"/>
    <property type="match status" value="1"/>
</dbReference>
<dbReference type="OrthoDB" id="9803224at2"/>
<comment type="pathway">
    <text evidence="1">Cofactor biosynthesis; molybdopterin biosynthesis.</text>
</comment>
<dbReference type="STRING" id="1304275.C41B8_09136"/>
<dbReference type="RefSeq" id="WP_084188757.1">
    <property type="nucleotide sequence ID" value="NZ_APNK01000011.1"/>
</dbReference>
<comment type="subunit">
    <text evidence="6">Heterotetramer of 2 MoaD subunits and 2 MoaE subunits. Also stable as homodimer. The enzyme changes between these two forms during catalysis.</text>
</comment>
<dbReference type="UniPathway" id="UPA00344"/>
<dbReference type="SUPFAM" id="SSF54690">
    <property type="entry name" value="Molybdopterin synthase subunit MoaE"/>
    <property type="match status" value="1"/>
</dbReference>
<organism evidence="13 14">
    <name type="scientific">Salinisphaera hydrothermalis (strain C41B8)</name>
    <dbReference type="NCBI Taxonomy" id="1304275"/>
    <lineage>
        <taxon>Bacteria</taxon>
        <taxon>Pseudomonadati</taxon>
        <taxon>Pseudomonadota</taxon>
        <taxon>Gammaproteobacteria</taxon>
        <taxon>Salinisphaerales</taxon>
        <taxon>Salinisphaeraceae</taxon>
        <taxon>Salinisphaera</taxon>
    </lineage>
</organism>
<comment type="similarity">
    <text evidence="2">Belongs to the MoaE family.</text>
</comment>
<evidence type="ECO:0000313" key="14">
    <source>
        <dbReference type="Proteomes" id="UP000028302"/>
    </source>
</evidence>
<dbReference type="CDD" id="cd00756">
    <property type="entry name" value="MoaE"/>
    <property type="match status" value="1"/>
</dbReference>
<evidence type="ECO:0000256" key="8">
    <source>
        <dbReference type="ARBA" id="ARBA00030407"/>
    </source>
</evidence>
<dbReference type="Pfam" id="PF02391">
    <property type="entry name" value="MoaE"/>
    <property type="match status" value="1"/>
</dbReference>
<accession>A0A084ILE6</accession>
<evidence type="ECO:0000256" key="11">
    <source>
        <dbReference type="ARBA" id="ARBA00049878"/>
    </source>
</evidence>
<evidence type="ECO:0000256" key="4">
    <source>
        <dbReference type="ARBA" id="ARBA00013858"/>
    </source>
</evidence>
<comment type="catalytic activity">
    <reaction evidence="11">
        <text>2 [molybdopterin-synthase sulfur-carrier protein]-C-terminal-Gly-aminoethanethioate + cyclic pyranopterin phosphate + H2O = molybdopterin + 2 [molybdopterin-synthase sulfur-carrier protein]-C-terminal Gly-Gly + 2 H(+)</text>
        <dbReference type="Rhea" id="RHEA:26333"/>
        <dbReference type="Rhea" id="RHEA-COMP:12202"/>
        <dbReference type="Rhea" id="RHEA-COMP:19907"/>
        <dbReference type="ChEBI" id="CHEBI:15377"/>
        <dbReference type="ChEBI" id="CHEBI:15378"/>
        <dbReference type="ChEBI" id="CHEBI:58698"/>
        <dbReference type="ChEBI" id="CHEBI:59648"/>
        <dbReference type="ChEBI" id="CHEBI:90778"/>
        <dbReference type="ChEBI" id="CHEBI:232372"/>
        <dbReference type="EC" id="2.8.1.12"/>
    </reaction>
</comment>
<dbReference type="AlphaFoldDB" id="A0A084ILE6"/>
<feature type="region of interest" description="Disordered" evidence="12">
    <location>
        <begin position="224"/>
        <end position="244"/>
    </location>
</feature>
<feature type="compositionally biased region" description="Basic and acidic residues" evidence="12">
    <location>
        <begin position="232"/>
        <end position="244"/>
    </location>
</feature>
<evidence type="ECO:0000256" key="5">
    <source>
        <dbReference type="ARBA" id="ARBA00023150"/>
    </source>
</evidence>
<evidence type="ECO:0000256" key="7">
    <source>
        <dbReference type="ARBA" id="ARBA00029745"/>
    </source>
</evidence>
<dbReference type="GO" id="GO:0030366">
    <property type="term" value="F:molybdopterin synthase activity"/>
    <property type="evidence" value="ECO:0007669"/>
    <property type="project" value="UniProtKB-EC"/>
</dbReference>
<evidence type="ECO:0000256" key="10">
    <source>
        <dbReference type="ARBA" id="ARBA00032474"/>
    </source>
</evidence>
<sequence>MPDVFDITLECHGALTDLLGGDTVQLALDAPHTVDHLIDSLSERWPEAAGLLARTACARGDALLPPGSPLGDDDRIALIPPVSGGVPGVADDDKHLTAAPLDLDALMAETEDERCGALVIFGGTVRLTNAGRTVESMDYSAYGPLAARTMADIERETLEAFDIHACRLQHRTGRLGLGEMSVYVVVRAVHRRPAFEAAEHALEELKARVAVWKNEYYSDGTRAYLEGTEVPTPERPRHSPGDQS</sequence>
<protein>
    <recommendedName>
        <fullName evidence="4">Molybdopterin synthase catalytic subunit</fullName>
        <ecNumber evidence="3">2.8.1.12</ecNumber>
    </recommendedName>
    <alternativeName>
        <fullName evidence="9">MPT synthase subunit 2</fullName>
    </alternativeName>
    <alternativeName>
        <fullName evidence="7">Molybdenum cofactor biosynthesis protein E</fullName>
    </alternativeName>
    <alternativeName>
        <fullName evidence="8">Molybdopterin-converting factor large subunit</fullName>
    </alternativeName>
    <alternativeName>
        <fullName evidence="10">Molybdopterin-converting factor subunit 2</fullName>
    </alternativeName>
</protein>
<dbReference type="eggNOG" id="COG0314">
    <property type="taxonomic scope" value="Bacteria"/>
</dbReference>
<dbReference type="Gene3D" id="3.90.1170.40">
    <property type="entry name" value="Molybdopterin biosynthesis MoaE subunit"/>
    <property type="match status" value="1"/>
</dbReference>
<proteinExistence type="inferred from homology"/>
<keyword evidence="5" id="KW-0501">Molybdenum cofactor biosynthesis</keyword>
<dbReference type="InterPro" id="IPR003448">
    <property type="entry name" value="Mopterin_biosynth_MoaE"/>
</dbReference>
<dbReference type="Proteomes" id="UP000028302">
    <property type="component" value="Unassembled WGS sequence"/>
</dbReference>
<dbReference type="Gene3D" id="3.10.20.30">
    <property type="match status" value="1"/>
</dbReference>
<evidence type="ECO:0000256" key="2">
    <source>
        <dbReference type="ARBA" id="ARBA00005426"/>
    </source>
</evidence>